<keyword evidence="2" id="KW-0663">Pyridoxal phosphate</keyword>
<proteinExistence type="predicted"/>
<dbReference type="Gene3D" id="3.90.1150.10">
    <property type="entry name" value="Aspartate Aminotransferase, domain 1"/>
    <property type="match status" value="1"/>
</dbReference>
<gene>
    <name evidence="4" type="ORF">S03H2_00901</name>
</gene>
<dbReference type="GO" id="GO:0046653">
    <property type="term" value="P:tetrahydrofolate metabolic process"/>
    <property type="evidence" value="ECO:0007669"/>
    <property type="project" value="TreeGrafter"/>
</dbReference>
<dbReference type="PANTHER" id="PTHR11680">
    <property type="entry name" value="SERINE HYDROXYMETHYLTRANSFERASE"/>
    <property type="match status" value="1"/>
</dbReference>
<evidence type="ECO:0000313" key="4">
    <source>
        <dbReference type="EMBL" id="GAH29210.1"/>
    </source>
</evidence>
<evidence type="ECO:0000259" key="3">
    <source>
        <dbReference type="Pfam" id="PF00464"/>
    </source>
</evidence>
<feature type="domain" description="Serine hydroxymethyltransferase-like" evidence="3">
    <location>
        <begin position="1"/>
        <end position="208"/>
    </location>
</feature>
<dbReference type="GO" id="GO:0019264">
    <property type="term" value="P:glycine biosynthetic process from serine"/>
    <property type="evidence" value="ECO:0007669"/>
    <property type="project" value="TreeGrafter"/>
</dbReference>
<reference evidence="4" key="1">
    <citation type="journal article" date="2014" name="Front. Microbiol.">
        <title>High frequency of phylogenetically diverse reductive dehalogenase-homologous genes in deep subseafloor sedimentary metagenomes.</title>
        <authorList>
            <person name="Kawai M."/>
            <person name="Futagami T."/>
            <person name="Toyoda A."/>
            <person name="Takaki Y."/>
            <person name="Nishi S."/>
            <person name="Hori S."/>
            <person name="Arai W."/>
            <person name="Tsubouchi T."/>
            <person name="Morono Y."/>
            <person name="Uchiyama I."/>
            <person name="Ito T."/>
            <person name="Fujiyama A."/>
            <person name="Inagaki F."/>
            <person name="Takami H."/>
        </authorList>
    </citation>
    <scope>NUCLEOTIDE SEQUENCE</scope>
    <source>
        <strain evidence="4">Expedition CK06-06</strain>
    </source>
</reference>
<dbReference type="SUPFAM" id="SSF53383">
    <property type="entry name" value="PLP-dependent transferases"/>
    <property type="match status" value="1"/>
</dbReference>
<evidence type="ECO:0000256" key="1">
    <source>
        <dbReference type="ARBA" id="ARBA00001933"/>
    </source>
</evidence>
<dbReference type="PANTHER" id="PTHR11680:SF35">
    <property type="entry name" value="SERINE HYDROXYMETHYLTRANSFERASE 1"/>
    <property type="match status" value="1"/>
</dbReference>
<dbReference type="InterPro" id="IPR049943">
    <property type="entry name" value="Ser_HO-MeTrfase-like"/>
</dbReference>
<dbReference type="GO" id="GO:0004372">
    <property type="term" value="F:glycine hydroxymethyltransferase activity"/>
    <property type="evidence" value="ECO:0007669"/>
    <property type="project" value="TreeGrafter"/>
</dbReference>
<dbReference type="InterPro" id="IPR015424">
    <property type="entry name" value="PyrdxlP-dep_Trfase"/>
</dbReference>
<dbReference type="GO" id="GO:0030170">
    <property type="term" value="F:pyridoxal phosphate binding"/>
    <property type="evidence" value="ECO:0007669"/>
    <property type="project" value="TreeGrafter"/>
</dbReference>
<dbReference type="GO" id="GO:0005829">
    <property type="term" value="C:cytosol"/>
    <property type="evidence" value="ECO:0007669"/>
    <property type="project" value="TreeGrafter"/>
</dbReference>
<evidence type="ECO:0000256" key="2">
    <source>
        <dbReference type="ARBA" id="ARBA00022898"/>
    </source>
</evidence>
<name>X1F9H5_9ZZZZ</name>
<dbReference type="InterPro" id="IPR015422">
    <property type="entry name" value="PyrdxlP-dep_Trfase_small"/>
</dbReference>
<dbReference type="AlphaFoldDB" id="X1F9H5"/>
<dbReference type="InterPro" id="IPR039429">
    <property type="entry name" value="SHMT-like_dom"/>
</dbReference>
<accession>X1F9H5</accession>
<comment type="cofactor">
    <cofactor evidence="1">
        <name>pyridoxal 5'-phosphate</name>
        <dbReference type="ChEBI" id="CHEBI:597326"/>
    </cofactor>
</comment>
<dbReference type="Pfam" id="PF00464">
    <property type="entry name" value="SHMT"/>
    <property type="match status" value="1"/>
</dbReference>
<comment type="caution">
    <text evidence="4">The sequence shown here is derived from an EMBL/GenBank/DDBJ whole genome shotgun (WGS) entry which is preliminary data.</text>
</comment>
<organism evidence="4">
    <name type="scientific">marine sediment metagenome</name>
    <dbReference type="NCBI Taxonomy" id="412755"/>
    <lineage>
        <taxon>unclassified sequences</taxon>
        <taxon>metagenomes</taxon>
        <taxon>ecological metagenomes</taxon>
    </lineage>
</organism>
<sequence length="247" mass="27370">AYPRAIDYSHWRRIADEVGAYLMADVAHIIGLIVTGLHPDPVPYANVVTTTTHKTLRGPRGGVIICRQNLASRIDRAIFPGTQGGPFMHTIAAKAVCFQEAQRLEFKEYQQQIVSNAKALAKSLRKDGLRLVSGGTDTHLILVDLSKKSLTGDKAATILEEAGIVVNKNSIPFDPQPPSITSGIRPGTPALTTRGMREPEMQLIGKWINKILSSPEDRTLRKKMRSWVRELCQQFPIYEDLKKNSCS</sequence>
<dbReference type="EMBL" id="BARU01000229">
    <property type="protein sequence ID" value="GAH29210.1"/>
    <property type="molecule type" value="Genomic_DNA"/>
</dbReference>
<dbReference type="Gene3D" id="3.40.640.10">
    <property type="entry name" value="Type I PLP-dependent aspartate aminotransferase-like (Major domain)"/>
    <property type="match status" value="1"/>
</dbReference>
<feature type="non-terminal residue" evidence="4">
    <location>
        <position position="1"/>
    </location>
</feature>
<dbReference type="InterPro" id="IPR015421">
    <property type="entry name" value="PyrdxlP-dep_Trfase_major"/>
</dbReference>
<protein>
    <recommendedName>
        <fullName evidence="3">Serine hydroxymethyltransferase-like domain-containing protein</fullName>
    </recommendedName>
</protein>
<dbReference type="NCBIfam" id="NF000586">
    <property type="entry name" value="PRK00011.1"/>
    <property type="match status" value="1"/>
</dbReference>